<gene>
    <name evidence="2" type="primary">LOC110800397</name>
</gene>
<dbReference type="InterPro" id="IPR004320">
    <property type="entry name" value="BPS1_pln"/>
</dbReference>
<protein>
    <submittedName>
        <fullName evidence="2">Uncharacterized protein</fullName>
    </submittedName>
</protein>
<sequence>MSMATFSTEMNKSHQIRSLSIPSKLNPINQKIEQELRRLRAKEEASASTSTSESIIIGVSGLGKLYECINQALSLPMTQQTLSLQQYEKHVCELLKGCSSLLNICNSIKEAVLHQREATNNLESSLSEKEESSKIGSNVASYTCSRKEGIRKIRDILSSLNQLNAQVLEEEDCHLSTVIKSLRCVSIINLSVFESLLCFLSMPVAKPKRSLVSKLMNKGTGKCNTGNEMNDLDIVLHQLVSGKLVTEEKLLFTLKKSKALVDVMQGIEIKLENICKHLSETKVCLIKVVSF</sequence>
<dbReference type="GeneID" id="110800397"/>
<reference evidence="1" key="1">
    <citation type="journal article" date="2021" name="Nat. Commun.">
        <title>Genomic analyses provide insights into spinach domestication and the genetic basis of agronomic traits.</title>
        <authorList>
            <person name="Cai X."/>
            <person name="Sun X."/>
            <person name="Xu C."/>
            <person name="Sun H."/>
            <person name="Wang X."/>
            <person name="Ge C."/>
            <person name="Zhang Z."/>
            <person name="Wang Q."/>
            <person name="Fei Z."/>
            <person name="Jiao C."/>
            <person name="Wang Q."/>
        </authorList>
    </citation>
    <scope>NUCLEOTIDE SEQUENCE [LARGE SCALE GENOMIC DNA]</scope>
    <source>
        <strain evidence="1">cv. Varoflay</strain>
    </source>
</reference>
<dbReference type="Pfam" id="PF03087">
    <property type="entry name" value="BPS1"/>
    <property type="match status" value="1"/>
</dbReference>
<dbReference type="RefSeq" id="XP_021861392.2">
    <property type="nucleotide sequence ID" value="XM_022005700.2"/>
</dbReference>
<evidence type="ECO:0000313" key="2">
    <source>
        <dbReference type="RefSeq" id="XP_021861392.2"/>
    </source>
</evidence>
<accession>A0A9R0J649</accession>
<name>A0A9R0J649_SPIOL</name>
<dbReference type="PANTHER" id="PTHR33070:SF109">
    <property type="entry name" value="DOMAIN PROTEIN, PUTATIVE (DUF241)-RELATED"/>
    <property type="match status" value="1"/>
</dbReference>
<dbReference type="AlphaFoldDB" id="A0A9R0J649"/>
<organism evidence="1 2">
    <name type="scientific">Spinacia oleracea</name>
    <name type="common">Spinach</name>
    <dbReference type="NCBI Taxonomy" id="3562"/>
    <lineage>
        <taxon>Eukaryota</taxon>
        <taxon>Viridiplantae</taxon>
        <taxon>Streptophyta</taxon>
        <taxon>Embryophyta</taxon>
        <taxon>Tracheophyta</taxon>
        <taxon>Spermatophyta</taxon>
        <taxon>Magnoliopsida</taxon>
        <taxon>eudicotyledons</taxon>
        <taxon>Gunneridae</taxon>
        <taxon>Pentapetalae</taxon>
        <taxon>Caryophyllales</taxon>
        <taxon>Chenopodiaceae</taxon>
        <taxon>Chenopodioideae</taxon>
        <taxon>Anserineae</taxon>
        <taxon>Spinacia</taxon>
    </lineage>
</organism>
<dbReference type="GO" id="GO:0048367">
    <property type="term" value="P:shoot system development"/>
    <property type="evidence" value="ECO:0007669"/>
    <property type="project" value="InterPro"/>
</dbReference>
<keyword evidence="1" id="KW-1185">Reference proteome</keyword>
<dbReference type="Proteomes" id="UP000813463">
    <property type="component" value="Chromosome 6"/>
</dbReference>
<dbReference type="GO" id="GO:0048364">
    <property type="term" value="P:root development"/>
    <property type="evidence" value="ECO:0007669"/>
    <property type="project" value="InterPro"/>
</dbReference>
<evidence type="ECO:0000313" key="1">
    <source>
        <dbReference type="Proteomes" id="UP000813463"/>
    </source>
</evidence>
<proteinExistence type="predicted"/>
<dbReference type="PANTHER" id="PTHR33070">
    <property type="entry name" value="OS06G0725500 PROTEIN"/>
    <property type="match status" value="1"/>
</dbReference>
<reference evidence="2" key="2">
    <citation type="submission" date="2025-08" db="UniProtKB">
        <authorList>
            <consortium name="RefSeq"/>
        </authorList>
    </citation>
    <scope>IDENTIFICATION</scope>
    <source>
        <tissue evidence="2">Leaf</tissue>
    </source>
</reference>
<dbReference type="KEGG" id="soe:110800397"/>